<name>A0A4Y7SW80_COPMI</name>
<dbReference type="AlphaFoldDB" id="A0A4Y7SW80"/>
<sequence length="198" mass="20959">MATARISQLRALLLLTLSGALSIDALIPSPTAPSWLAAPNVVPTPPPDVSALGTNDGYPRPGCPVFSCYQCIGSDFYLTLTATGSTDCHFCACAPRTPSAYPAECSVSFCNHCGLSSSVVLTTPTAQTCPACGCAAIPGLPTTTASLASVYGQCAWDRVHWTNQVQPFGDHLRRMLYHQHILRYVYARAYPDSSCGAL</sequence>
<protein>
    <submittedName>
        <fullName evidence="2">Uncharacterized protein</fullName>
    </submittedName>
</protein>
<dbReference type="EMBL" id="QPFP01000051">
    <property type="protein sequence ID" value="TEB26107.1"/>
    <property type="molecule type" value="Genomic_DNA"/>
</dbReference>
<evidence type="ECO:0000256" key="1">
    <source>
        <dbReference type="SAM" id="SignalP"/>
    </source>
</evidence>
<keyword evidence="3" id="KW-1185">Reference proteome</keyword>
<evidence type="ECO:0000313" key="2">
    <source>
        <dbReference type="EMBL" id="TEB26107.1"/>
    </source>
</evidence>
<evidence type="ECO:0000313" key="3">
    <source>
        <dbReference type="Proteomes" id="UP000298030"/>
    </source>
</evidence>
<accession>A0A4Y7SW80</accession>
<proteinExistence type="predicted"/>
<gene>
    <name evidence="2" type="ORF">FA13DRAFT_1737765</name>
</gene>
<dbReference type="OrthoDB" id="10439065at2759"/>
<organism evidence="2 3">
    <name type="scientific">Coprinellus micaceus</name>
    <name type="common">Glistening ink-cap mushroom</name>
    <name type="synonym">Coprinus micaceus</name>
    <dbReference type="NCBI Taxonomy" id="71717"/>
    <lineage>
        <taxon>Eukaryota</taxon>
        <taxon>Fungi</taxon>
        <taxon>Dikarya</taxon>
        <taxon>Basidiomycota</taxon>
        <taxon>Agaricomycotina</taxon>
        <taxon>Agaricomycetes</taxon>
        <taxon>Agaricomycetidae</taxon>
        <taxon>Agaricales</taxon>
        <taxon>Agaricineae</taxon>
        <taxon>Psathyrellaceae</taxon>
        <taxon>Coprinellus</taxon>
    </lineage>
</organism>
<comment type="caution">
    <text evidence="2">The sequence shown here is derived from an EMBL/GenBank/DDBJ whole genome shotgun (WGS) entry which is preliminary data.</text>
</comment>
<feature type="chain" id="PRO_5021280587" evidence="1">
    <location>
        <begin position="23"/>
        <end position="198"/>
    </location>
</feature>
<feature type="signal peptide" evidence="1">
    <location>
        <begin position="1"/>
        <end position="22"/>
    </location>
</feature>
<dbReference type="Proteomes" id="UP000298030">
    <property type="component" value="Unassembled WGS sequence"/>
</dbReference>
<reference evidence="2 3" key="1">
    <citation type="journal article" date="2019" name="Nat. Ecol. Evol.">
        <title>Megaphylogeny resolves global patterns of mushroom evolution.</title>
        <authorList>
            <person name="Varga T."/>
            <person name="Krizsan K."/>
            <person name="Foldi C."/>
            <person name="Dima B."/>
            <person name="Sanchez-Garcia M."/>
            <person name="Sanchez-Ramirez S."/>
            <person name="Szollosi G.J."/>
            <person name="Szarkandi J.G."/>
            <person name="Papp V."/>
            <person name="Albert L."/>
            <person name="Andreopoulos W."/>
            <person name="Angelini C."/>
            <person name="Antonin V."/>
            <person name="Barry K.W."/>
            <person name="Bougher N.L."/>
            <person name="Buchanan P."/>
            <person name="Buyck B."/>
            <person name="Bense V."/>
            <person name="Catcheside P."/>
            <person name="Chovatia M."/>
            <person name="Cooper J."/>
            <person name="Damon W."/>
            <person name="Desjardin D."/>
            <person name="Finy P."/>
            <person name="Geml J."/>
            <person name="Haridas S."/>
            <person name="Hughes K."/>
            <person name="Justo A."/>
            <person name="Karasinski D."/>
            <person name="Kautmanova I."/>
            <person name="Kiss B."/>
            <person name="Kocsube S."/>
            <person name="Kotiranta H."/>
            <person name="LaButti K.M."/>
            <person name="Lechner B.E."/>
            <person name="Liimatainen K."/>
            <person name="Lipzen A."/>
            <person name="Lukacs Z."/>
            <person name="Mihaltcheva S."/>
            <person name="Morgado L.N."/>
            <person name="Niskanen T."/>
            <person name="Noordeloos M.E."/>
            <person name="Ohm R.A."/>
            <person name="Ortiz-Santana B."/>
            <person name="Ovrebo C."/>
            <person name="Racz N."/>
            <person name="Riley R."/>
            <person name="Savchenko A."/>
            <person name="Shiryaev A."/>
            <person name="Soop K."/>
            <person name="Spirin V."/>
            <person name="Szebenyi C."/>
            <person name="Tomsovsky M."/>
            <person name="Tulloss R.E."/>
            <person name="Uehling J."/>
            <person name="Grigoriev I.V."/>
            <person name="Vagvolgyi C."/>
            <person name="Papp T."/>
            <person name="Martin F.M."/>
            <person name="Miettinen O."/>
            <person name="Hibbett D.S."/>
            <person name="Nagy L.G."/>
        </authorList>
    </citation>
    <scope>NUCLEOTIDE SEQUENCE [LARGE SCALE GENOMIC DNA]</scope>
    <source>
        <strain evidence="2 3">FP101781</strain>
    </source>
</reference>
<feature type="non-terminal residue" evidence="2">
    <location>
        <position position="198"/>
    </location>
</feature>
<keyword evidence="1" id="KW-0732">Signal</keyword>